<gene>
    <name evidence="1" type="ORF">SAMN06265827_13831</name>
</gene>
<dbReference type="Gene3D" id="2.40.360.20">
    <property type="match status" value="1"/>
</dbReference>
<dbReference type="Proteomes" id="UP000219573">
    <property type="component" value="Unassembled WGS sequence"/>
</dbReference>
<evidence type="ECO:0000313" key="2">
    <source>
        <dbReference type="Proteomes" id="UP000219573"/>
    </source>
</evidence>
<dbReference type="AlphaFoldDB" id="A0A285IC47"/>
<proteinExistence type="predicted"/>
<keyword evidence="2" id="KW-1185">Reference proteome</keyword>
<evidence type="ECO:0000313" key="1">
    <source>
        <dbReference type="EMBL" id="SNY45548.1"/>
    </source>
</evidence>
<dbReference type="OrthoDB" id="1683231at2"/>
<organism evidence="1 2">
    <name type="scientific">Orenia metallireducens</name>
    <dbReference type="NCBI Taxonomy" id="1413210"/>
    <lineage>
        <taxon>Bacteria</taxon>
        <taxon>Bacillati</taxon>
        <taxon>Bacillota</taxon>
        <taxon>Clostridia</taxon>
        <taxon>Halanaerobiales</taxon>
        <taxon>Halobacteroidaceae</taxon>
        <taxon>Orenia</taxon>
    </lineage>
</organism>
<sequence length="224" mass="25740">MSKFLKGHKLVIVVFVLQFLLGCSANNVVEEQNKDDNQVESKIDQQTEVDLRAYLPIREGMLYKYQGEGNEYATFTTETKFIKDNLIQVHKNNGGTEIASVYRVEKEKVVLLQENPEFYSDTNLLNDVGDKADAKEVILKSPLKVGEKWNNAKERREIVAIDEQLTTPAGDFYDVVKIKVTSIEEDRDFESYEYYAKNIGLIMLESRGEDYQVTSKLKSYGRLE</sequence>
<protein>
    <submittedName>
        <fullName evidence="1">Uncharacterized protein</fullName>
    </submittedName>
</protein>
<name>A0A285IC47_9FIRM</name>
<reference evidence="2" key="1">
    <citation type="submission" date="2017-09" db="EMBL/GenBank/DDBJ databases">
        <authorList>
            <person name="Varghese N."/>
            <person name="Submissions S."/>
        </authorList>
    </citation>
    <scope>NUCLEOTIDE SEQUENCE [LARGE SCALE GENOMIC DNA]</scope>
    <source>
        <strain evidence="2">MSL47</strain>
    </source>
</reference>
<dbReference type="STRING" id="1413210.U472_11670"/>
<dbReference type="PROSITE" id="PS51257">
    <property type="entry name" value="PROKAR_LIPOPROTEIN"/>
    <property type="match status" value="1"/>
</dbReference>
<accession>A0A285IC47</accession>
<dbReference type="EMBL" id="OBDZ01000038">
    <property type="protein sequence ID" value="SNY45548.1"/>
    <property type="molecule type" value="Genomic_DNA"/>
</dbReference>
<dbReference type="RefSeq" id="WP_097019412.1">
    <property type="nucleotide sequence ID" value="NZ_OBDZ01000038.1"/>
</dbReference>